<dbReference type="InterPro" id="IPR000653">
    <property type="entry name" value="DegT/StrS_aminotransferase"/>
</dbReference>
<evidence type="ECO:0000256" key="2">
    <source>
        <dbReference type="ARBA" id="ARBA00037999"/>
    </source>
</evidence>
<evidence type="ECO:0000256" key="3">
    <source>
        <dbReference type="PIRSR" id="PIRSR000390-1"/>
    </source>
</evidence>
<comment type="caution">
    <text evidence="6">The sequence shown here is derived from an EMBL/GenBank/DDBJ whole genome shotgun (WGS) entry which is preliminary data.</text>
</comment>
<evidence type="ECO:0000313" key="6">
    <source>
        <dbReference type="EMBL" id="SOR63314.1"/>
    </source>
</evidence>
<evidence type="ECO:0000313" key="7">
    <source>
        <dbReference type="Proteomes" id="UP000234460"/>
    </source>
</evidence>
<reference evidence="6 7" key="1">
    <citation type="submission" date="2017-11" db="EMBL/GenBank/DDBJ databases">
        <authorList>
            <person name="Lechat P."/>
        </authorList>
    </citation>
    <scope>NUCLEOTIDE SEQUENCE [LARGE SCALE GENOMIC DNA]</scope>
    <source>
        <strain evidence="6">L495</strain>
    </source>
</reference>
<sequence>MIFCANPFAQNDSYKDEIQKVILSVLASNRYILGPEVETLEEEFASFIGVKHCIGVANGTDAIEIALRSLGIGLGDEVITVSHTAVATVAAIEAVGARPVLVDVDSEFFTLDPLQLDEVFTIHTKAVIAVHLYGQSADLDGIQTFCQKKGIYLIEDVSQAHGSTWKGKKLGSIGQIGCFSCYPTKNLGAIGDAGLVTTNDSHLASKMKMLREYGWKDRYISEFAGRNSRLDELQAAILRVKLRSLDSGNGKRRAIAVQYDQGLQGKPLKIAAKNPNSEHVYHLYVIQVDRREELILRLKSENIFPGVHYPIPIHLQPAYLGKIKTASSMKVTEELSKTVLSLPMYPELPSDDVQKVISSIF</sequence>
<dbReference type="Gene3D" id="3.40.640.10">
    <property type="entry name" value="Type I PLP-dependent aspartate aminotransferase-like (Major domain)"/>
    <property type="match status" value="1"/>
</dbReference>
<feature type="active site" description="Proton acceptor" evidence="3">
    <location>
        <position position="185"/>
    </location>
</feature>
<dbReference type="SUPFAM" id="SSF53383">
    <property type="entry name" value="PLP-dependent transferases"/>
    <property type="match status" value="1"/>
</dbReference>
<dbReference type="Pfam" id="PF01041">
    <property type="entry name" value="DegT_DnrJ_EryC1"/>
    <property type="match status" value="1"/>
</dbReference>
<keyword evidence="6" id="KW-0808">Transferase</keyword>
<dbReference type="InterPro" id="IPR015421">
    <property type="entry name" value="PyrdxlP-dep_Trfase_major"/>
</dbReference>
<dbReference type="InterPro" id="IPR015422">
    <property type="entry name" value="PyrdxlP-dep_Trfase_small"/>
</dbReference>
<dbReference type="PANTHER" id="PTHR30244">
    <property type="entry name" value="TRANSAMINASE"/>
    <property type="match status" value="1"/>
</dbReference>
<dbReference type="InterPro" id="IPR015424">
    <property type="entry name" value="PyrdxlP-dep_Trfase"/>
</dbReference>
<accession>A0AAQ1P1Q8</accession>
<protein>
    <submittedName>
        <fullName evidence="6">dTDP-3-amino-3, 6-dideoxy-alpha-D-galactopyranose transaminase</fullName>
        <ecNumber evidence="6">2.6.1.90</ecNumber>
    </submittedName>
</protein>
<dbReference type="RefSeq" id="WP_000575397.1">
    <property type="nucleotide sequence ID" value="NZ_CP011931.1"/>
</dbReference>
<evidence type="ECO:0000256" key="4">
    <source>
        <dbReference type="PIRSR" id="PIRSR000390-2"/>
    </source>
</evidence>
<dbReference type="Proteomes" id="UP000234460">
    <property type="component" value="Chromosome LMANV2"/>
</dbReference>
<evidence type="ECO:0000256" key="5">
    <source>
        <dbReference type="RuleBase" id="RU004508"/>
    </source>
</evidence>
<dbReference type="GO" id="GO:0000271">
    <property type="term" value="P:polysaccharide biosynthetic process"/>
    <property type="evidence" value="ECO:0007669"/>
    <property type="project" value="TreeGrafter"/>
</dbReference>
<dbReference type="GO" id="GO:0030170">
    <property type="term" value="F:pyridoxal phosphate binding"/>
    <property type="evidence" value="ECO:0007669"/>
    <property type="project" value="TreeGrafter"/>
</dbReference>
<evidence type="ECO:0000256" key="1">
    <source>
        <dbReference type="ARBA" id="ARBA00022898"/>
    </source>
</evidence>
<dbReference type="EMBL" id="OEJX01000063">
    <property type="protein sequence ID" value="SOR63314.1"/>
    <property type="molecule type" value="Genomic_DNA"/>
</dbReference>
<name>A0AAQ1P1Q8_LEPIR</name>
<keyword evidence="1 4" id="KW-0663">Pyridoxal phosphate</keyword>
<comment type="similarity">
    <text evidence="2 5">Belongs to the DegT/DnrJ/EryC1 family.</text>
</comment>
<proteinExistence type="inferred from homology"/>
<dbReference type="AlphaFoldDB" id="A0AAQ1P1Q8"/>
<feature type="modified residue" description="N6-(pyridoxal phosphate)lysine" evidence="4">
    <location>
        <position position="185"/>
    </location>
</feature>
<dbReference type="EC" id="2.6.1.90" evidence="6"/>
<gene>
    <name evidence="6" type="primary">fdtB</name>
    <name evidence="6" type="ORF">LMANV2_660076</name>
</gene>
<dbReference type="GO" id="GO:0008483">
    <property type="term" value="F:transaminase activity"/>
    <property type="evidence" value="ECO:0007669"/>
    <property type="project" value="UniProtKB-KW"/>
</dbReference>
<dbReference type="PANTHER" id="PTHR30244:SF36">
    <property type="entry name" value="3-OXO-GLUCOSE-6-PHOSPHATE:GLUTAMATE AMINOTRANSFERASE"/>
    <property type="match status" value="1"/>
</dbReference>
<organism evidence="6 7">
    <name type="scientific">Leptospira interrogans serovar Manilae</name>
    <dbReference type="NCBI Taxonomy" id="214675"/>
    <lineage>
        <taxon>Bacteria</taxon>
        <taxon>Pseudomonadati</taxon>
        <taxon>Spirochaetota</taxon>
        <taxon>Spirochaetia</taxon>
        <taxon>Leptospirales</taxon>
        <taxon>Leptospiraceae</taxon>
        <taxon>Leptospira</taxon>
    </lineage>
</organism>
<dbReference type="Gene3D" id="3.90.1150.10">
    <property type="entry name" value="Aspartate Aminotransferase, domain 1"/>
    <property type="match status" value="1"/>
</dbReference>
<dbReference type="PIRSF" id="PIRSF000390">
    <property type="entry name" value="PLP_StrS"/>
    <property type="match status" value="1"/>
</dbReference>
<dbReference type="CDD" id="cd00616">
    <property type="entry name" value="AHBA_syn"/>
    <property type="match status" value="1"/>
</dbReference>
<keyword evidence="6" id="KW-0032">Aminotransferase</keyword>